<accession>A0A0P6W5D6</accession>
<dbReference type="UniPathway" id="UPA00223">
    <property type="reaction ID" value="UER00999"/>
</dbReference>
<dbReference type="GO" id="GO:0042709">
    <property type="term" value="C:succinate-CoA ligase complex"/>
    <property type="evidence" value="ECO:0007669"/>
    <property type="project" value="TreeGrafter"/>
</dbReference>
<dbReference type="EMBL" id="LJYW01000001">
    <property type="protein sequence ID" value="KPL53636.1"/>
    <property type="molecule type" value="Genomic_DNA"/>
</dbReference>
<feature type="binding site" evidence="10">
    <location>
        <begin position="53"/>
        <end position="55"/>
    </location>
    <ligand>
        <name>ATP</name>
        <dbReference type="ChEBI" id="CHEBI:30616"/>
    </ligand>
</feature>
<feature type="binding site" evidence="10">
    <location>
        <position position="46"/>
    </location>
    <ligand>
        <name>ATP</name>
        <dbReference type="ChEBI" id="CHEBI:30616"/>
    </ligand>
</feature>
<dbReference type="PROSITE" id="PS01217">
    <property type="entry name" value="SUCCINYL_COA_LIG_3"/>
    <property type="match status" value="1"/>
</dbReference>
<dbReference type="InterPro" id="IPR016102">
    <property type="entry name" value="Succinyl-CoA_synth-like"/>
</dbReference>
<keyword evidence="2 10" id="KW-0816">Tricarboxylic acid cycle</keyword>
<dbReference type="RefSeq" id="WP_054359800.1">
    <property type="nucleotide sequence ID" value="NZ_LJYW01000001.1"/>
</dbReference>
<dbReference type="Proteomes" id="UP000048984">
    <property type="component" value="Unassembled WGS sequence"/>
</dbReference>
<evidence type="ECO:0000256" key="3">
    <source>
        <dbReference type="ARBA" id="ARBA00022598"/>
    </source>
</evidence>
<evidence type="ECO:0000256" key="2">
    <source>
        <dbReference type="ARBA" id="ARBA00022532"/>
    </source>
</evidence>
<evidence type="ECO:0000256" key="5">
    <source>
        <dbReference type="ARBA" id="ARBA00022741"/>
    </source>
</evidence>
<comment type="subunit">
    <text evidence="10">Heterotetramer of two alpha and two beta subunits.</text>
</comment>
<feature type="binding site" evidence="10">
    <location>
        <position position="274"/>
    </location>
    <ligand>
        <name>substrate</name>
        <note>ligand shared with subunit alpha</note>
    </ligand>
</feature>
<dbReference type="SUPFAM" id="SSF52210">
    <property type="entry name" value="Succinyl-CoA synthetase domains"/>
    <property type="match status" value="1"/>
</dbReference>
<comment type="caution">
    <text evidence="12">The sequence shown here is derived from an EMBL/GenBank/DDBJ whole genome shotgun (WGS) entry which is preliminary data.</text>
</comment>
<dbReference type="GO" id="GO:0005524">
    <property type="term" value="F:ATP binding"/>
    <property type="evidence" value="ECO:0007669"/>
    <property type="project" value="UniProtKB-UniRule"/>
</dbReference>
<keyword evidence="4 10" id="KW-0479">Metal-binding</keyword>
<dbReference type="GO" id="GO:0000287">
    <property type="term" value="F:magnesium ion binding"/>
    <property type="evidence" value="ECO:0007669"/>
    <property type="project" value="UniProtKB-UniRule"/>
</dbReference>
<dbReference type="Pfam" id="PF08442">
    <property type="entry name" value="ATP-grasp_2"/>
    <property type="match status" value="1"/>
</dbReference>
<reference evidence="12 13" key="2">
    <citation type="submission" date="2015-10" db="EMBL/GenBank/DDBJ databases">
        <title>Draft Genome Sequence of Prosthecomicrobium hirschii ATCC 27832.</title>
        <authorList>
            <person name="Daniel J."/>
            <person name="Givan S.A."/>
            <person name="Brun Y.V."/>
            <person name="Brown P.J."/>
        </authorList>
    </citation>
    <scope>NUCLEOTIDE SEQUENCE [LARGE SCALE GENOMIC DNA]</scope>
    <source>
        <strain evidence="12 13">16</strain>
    </source>
</reference>
<evidence type="ECO:0000256" key="4">
    <source>
        <dbReference type="ARBA" id="ARBA00022723"/>
    </source>
</evidence>
<dbReference type="HAMAP" id="MF_00558">
    <property type="entry name" value="Succ_CoA_beta"/>
    <property type="match status" value="1"/>
</dbReference>
<dbReference type="GO" id="GO:0050074">
    <property type="term" value="F:malate-CoA ligase activity"/>
    <property type="evidence" value="ECO:0007669"/>
    <property type="project" value="UniProtKB-EC"/>
</dbReference>
<keyword evidence="3 10" id="KW-0436">Ligase</keyword>
<comment type="catalytic activity">
    <reaction evidence="8">
        <text>(S)-malate + ATP + CoA = (S)-malyl-CoA + ADP + phosphate</text>
        <dbReference type="Rhea" id="RHEA:26193"/>
        <dbReference type="ChEBI" id="CHEBI:15589"/>
        <dbReference type="ChEBI" id="CHEBI:30616"/>
        <dbReference type="ChEBI" id="CHEBI:43474"/>
        <dbReference type="ChEBI" id="CHEBI:57287"/>
        <dbReference type="ChEBI" id="CHEBI:57317"/>
        <dbReference type="ChEBI" id="CHEBI:456216"/>
        <dbReference type="EC" id="6.2.1.9"/>
    </reaction>
</comment>
<evidence type="ECO:0000256" key="10">
    <source>
        <dbReference type="HAMAP-Rule" id="MF_00558"/>
    </source>
</evidence>
<dbReference type="AlphaFoldDB" id="A0A0P6W5D6"/>
<feature type="domain" description="ATP-grasp" evidence="11">
    <location>
        <begin position="9"/>
        <end position="264"/>
    </location>
</feature>
<comment type="pathway">
    <text evidence="9">One-carbon metabolism; formaldehyde assimilation via serine pathway.</text>
</comment>
<reference evidence="12 13" key="1">
    <citation type="submission" date="2015-09" db="EMBL/GenBank/DDBJ databases">
        <authorList>
            <person name="Jackson K.R."/>
            <person name="Lunt B.L."/>
            <person name="Fisher J.N.B."/>
            <person name="Gardner A.V."/>
            <person name="Bailey M.E."/>
            <person name="Deus L.M."/>
            <person name="Earl A.S."/>
            <person name="Gibby P.D."/>
            <person name="Hartmann K.A."/>
            <person name="Liu J.E."/>
            <person name="Manci A.M."/>
            <person name="Nielsen D.A."/>
            <person name="Solomon M.B."/>
            <person name="Breakwell D.P."/>
            <person name="Burnett S.H."/>
            <person name="Grose J.H."/>
        </authorList>
    </citation>
    <scope>NUCLEOTIDE SEQUENCE [LARGE SCALE GENOMIC DNA]</scope>
    <source>
        <strain evidence="12 13">16</strain>
    </source>
</reference>
<organism evidence="12 13">
    <name type="scientific">Prosthecodimorpha hirschii</name>
    <dbReference type="NCBI Taxonomy" id="665126"/>
    <lineage>
        <taxon>Bacteria</taxon>
        <taxon>Pseudomonadati</taxon>
        <taxon>Pseudomonadota</taxon>
        <taxon>Alphaproteobacteria</taxon>
        <taxon>Hyphomicrobiales</taxon>
        <taxon>Ancalomicrobiaceae</taxon>
        <taxon>Prosthecodimorpha</taxon>
    </lineage>
</organism>
<dbReference type="GO" id="GO:0005829">
    <property type="term" value="C:cytosol"/>
    <property type="evidence" value="ECO:0007669"/>
    <property type="project" value="TreeGrafter"/>
</dbReference>
<dbReference type="FunFam" id="3.30.470.20:FF:000002">
    <property type="entry name" value="Succinate--CoA ligase [ADP-forming] subunit beta"/>
    <property type="match status" value="1"/>
</dbReference>
<feature type="binding site" evidence="10">
    <location>
        <position position="223"/>
    </location>
    <ligand>
        <name>Mg(2+)</name>
        <dbReference type="ChEBI" id="CHEBI:18420"/>
    </ligand>
</feature>
<dbReference type="Gene3D" id="3.40.50.261">
    <property type="entry name" value="Succinyl-CoA synthetase domains"/>
    <property type="match status" value="1"/>
</dbReference>
<dbReference type="FunFam" id="3.40.50.261:FF:000001">
    <property type="entry name" value="Succinate--CoA ligase [ADP-forming] subunit beta"/>
    <property type="match status" value="1"/>
</dbReference>
<gene>
    <name evidence="10 12" type="primary">sucC</name>
    <name evidence="12" type="ORF">ABB55_16620</name>
</gene>
<evidence type="ECO:0000313" key="12">
    <source>
        <dbReference type="EMBL" id="KPL53636.1"/>
    </source>
</evidence>
<comment type="pathway">
    <text evidence="10">Carbohydrate metabolism; tricarboxylic acid cycle; succinate from succinyl-CoA (ligase route): step 1/1.</text>
</comment>
<dbReference type="GO" id="GO:0004776">
    <property type="term" value="F:succinate-CoA ligase (GDP-forming) activity"/>
    <property type="evidence" value="ECO:0007669"/>
    <property type="project" value="RHEA"/>
</dbReference>
<dbReference type="InterPro" id="IPR017866">
    <property type="entry name" value="Succ-CoA_synthase_bsu_CS"/>
</dbReference>
<feature type="binding site" evidence="10">
    <location>
        <begin position="331"/>
        <end position="333"/>
    </location>
    <ligand>
        <name>substrate</name>
        <note>ligand shared with subunit alpha</note>
    </ligand>
</feature>
<dbReference type="Pfam" id="PF00549">
    <property type="entry name" value="Ligase_CoA"/>
    <property type="match status" value="1"/>
</dbReference>
<protein>
    <recommendedName>
        <fullName evidence="10">Succinate--CoA ligase [ADP-forming] subunit beta</fullName>
        <ecNumber evidence="10">6.2.1.5</ecNumber>
    </recommendedName>
    <alternativeName>
        <fullName evidence="10">Succinyl-CoA synthetase subunit beta</fullName>
        <shortName evidence="10">SCS-beta</shortName>
    </alternativeName>
</protein>
<evidence type="ECO:0000256" key="6">
    <source>
        <dbReference type="ARBA" id="ARBA00022840"/>
    </source>
</evidence>
<evidence type="ECO:0000256" key="1">
    <source>
        <dbReference type="ARBA" id="ARBA00009182"/>
    </source>
</evidence>
<dbReference type="InterPro" id="IPR013650">
    <property type="entry name" value="ATP-grasp_succ-CoA_synth-type"/>
</dbReference>
<keyword evidence="5 10" id="KW-0547">Nucleotide-binding</keyword>
<dbReference type="PROSITE" id="PS50975">
    <property type="entry name" value="ATP_GRASP"/>
    <property type="match status" value="1"/>
</dbReference>
<dbReference type="InterPro" id="IPR013815">
    <property type="entry name" value="ATP_grasp_subdomain_1"/>
</dbReference>
<comment type="catalytic activity">
    <reaction evidence="10">
        <text>succinate + ATP + CoA = succinyl-CoA + ADP + phosphate</text>
        <dbReference type="Rhea" id="RHEA:17661"/>
        <dbReference type="ChEBI" id="CHEBI:30031"/>
        <dbReference type="ChEBI" id="CHEBI:30616"/>
        <dbReference type="ChEBI" id="CHEBI:43474"/>
        <dbReference type="ChEBI" id="CHEBI:57287"/>
        <dbReference type="ChEBI" id="CHEBI:57292"/>
        <dbReference type="ChEBI" id="CHEBI:456216"/>
        <dbReference type="EC" id="6.2.1.5"/>
    </reaction>
</comment>
<dbReference type="InterPro" id="IPR011761">
    <property type="entry name" value="ATP-grasp"/>
</dbReference>
<comment type="function">
    <text evidence="10">Succinyl-CoA synthetase functions in the citric acid cycle (TCA), coupling the hydrolysis of succinyl-CoA to the synthesis of either ATP or GTP and thus represents the only step of substrate-level phosphorylation in the TCA. The beta subunit provides nucleotide specificity of the enzyme and binds the substrate succinate, while the binding sites for coenzyme A and phosphate are found in the alpha subunit.</text>
</comment>
<evidence type="ECO:0000256" key="8">
    <source>
        <dbReference type="ARBA" id="ARBA00052241"/>
    </source>
</evidence>
<dbReference type="InterPro" id="IPR005811">
    <property type="entry name" value="SUCC_ACL_C"/>
</dbReference>
<evidence type="ECO:0000256" key="7">
    <source>
        <dbReference type="ARBA" id="ARBA00022842"/>
    </source>
</evidence>
<dbReference type="NCBIfam" id="NF001913">
    <property type="entry name" value="PRK00696.1"/>
    <property type="match status" value="1"/>
</dbReference>
<dbReference type="FunFam" id="3.30.1490.20:FF:000002">
    <property type="entry name" value="Succinate--CoA ligase [ADP-forming] subunit beta"/>
    <property type="match status" value="1"/>
</dbReference>
<feature type="binding site" evidence="10">
    <location>
        <position position="117"/>
    </location>
    <ligand>
        <name>ATP</name>
        <dbReference type="ChEBI" id="CHEBI:30616"/>
    </ligand>
</feature>
<comment type="catalytic activity">
    <reaction evidence="10">
        <text>GTP + succinate + CoA = succinyl-CoA + GDP + phosphate</text>
        <dbReference type="Rhea" id="RHEA:22120"/>
        <dbReference type="ChEBI" id="CHEBI:30031"/>
        <dbReference type="ChEBI" id="CHEBI:37565"/>
        <dbReference type="ChEBI" id="CHEBI:43474"/>
        <dbReference type="ChEBI" id="CHEBI:57287"/>
        <dbReference type="ChEBI" id="CHEBI:57292"/>
        <dbReference type="ChEBI" id="CHEBI:58189"/>
    </reaction>
</comment>
<evidence type="ECO:0000256" key="9">
    <source>
        <dbReference type="ARBA" id="ARBA00060690"/>
    </source>
</evidence>
<proteinExistence type="inferred from homology"/>
<name>A0A0P6W5D6_9HYPH</name>
<dbReference type="Gene3D" id="3.30.470.20">
    <property type="entry name" value="ATP-grasp fold, B domain"/>
    <property type="match status" value="1"/>
</dbReference>
<feature type="binding site" evidence="10">
    <location>
        <position position="109"/>
    </location>
    <ligand>
        <name>ATP</name>
        <dbReference type="ChEBI" id="CHEBI:30616"/>
    </ligand>
</feature>
<keyword evidence="6 10" id="KW-0067">ATP-binding</keyword>
<dbReference type="GO" id="GO:0004775">
    <property type="term" value="F:succinate-CoA ligase (ADP-forming) activity"/>
    <property type="evidence" value="ECO:0007669"/>
    <property type="project" value="UniProtKB-UniRule"/>
</dbReference>
<dbReference type="PANTHER" id="PTHR11815">
    <property type="entry name" value="SUCCINYL-COA SYNTHETASE BETA CHAIN"/>
    <property type="match status" value="1"/>
</dbReference>
<comment type="similarity">
    <text evidence="1 10">Belongs to the succinate/malate CoA ligase beta subunit family.</text>
</comment>
<dbReference type="EC" id="6.2.1.5" evidence="10"/>
<dbReference type="GO" id="GO:0006104">
    <property type="term" value="P:succinyl-CoA metabolic process"/>
    <property type="evidence" value="ECO:0007669"/>
    <property type="project" value="TreeGrafter"/>
</dbReference>
<keyword evidence="13" id="KW-1185">Reference proteome</keyword>
<keyword evidence="7 10" id="KW-0460">Magnesium</keyword>
<dbReference type="STRING" id="665126.ABB55_16620"/>
<dbReference type="NCBIfam" id="TIGR01016">
    <property type="entry name" value="sucCoAbeta"/>
    <property type="match status" value="1"/>
</dbReference>
<sequence>MNIHEYQAKAVLKDFGVPVPTGYPVLAAGEAGSAAAQLGGPIWVVKAQIHAGGRGKGSFKEAAAGEKGGVRLAKSAAEAEAFVHQMLGNTLVTVQTGPAGKQVNRLYIEEGSAIEKEFYLSMLVDRATARVAFVVSTEGGMNIEDVAHDTPEKIVTFSVDPATGILPQHGRRVADALKLSGDLAKQAERLVARLYAAFVAKDMSMLEINPLIVTKDGQLRCLDAKIAFDGNAIYRHPDIAALRDETEEDAKEIEASKYDLNYITLDGTIGCMVNGAGLAMATMDIIKLYGAAPANFLDVGGGATKEKVTAAFKIITADPAVKGILVNIFGGIMRCDVIAEGVIAAVRDVGLAVPLVVRLEGTNVDLGKTIIRESGLNVIPADDLDDAAQKIVAAVGGTAASGAAASQGAH</sequence>
<dbReference type="Gene3D" id="3.30.1490.20">
    <property type="entry name" value="ATP-grasp fold, A domain"/>
    <property type="match status" value="1"/>
</dbReference>
<evidence type="ECO:0000259" key="11">
    <source>
        <dbReference type="PROSITE" id="PS50975"/>
    </source>
</evidence>
<comment type="cofactor">
    <cofactor evidence="10">
        <name>Mg(2+)</name>
        <dbReference type="ChEBI" id="CHEBI:18420"/>
    </cofactor>
    <text evidence="10">Binds 1 Mg(2+) ion per subunit.</text>
</comment>
<dbReference type="SUPFAM" id="SSF56059">
    <property type="entry name" value="Glutathione synthetase ATP-binding domain-like"/>
    <property type="match status" value="1"/>
</dbReference>
<dbReference type="GO" id="GO:0006099">
    <property type="term" value="P:tricarboxylic acid cycle"/>
    <property type="evidence" value="ECO:0007669"/>
    <property type="project" value="UniProtKB-UniRule"/>
</dbReference>
<dbReference type="InterPro" id="IPR005809">
    <property type="entry name" value="Succ_CoA_ligase-like_bsu"/>
</dbReference>
<evidence type="ECO:0000313" key="13">
    <source>
        <dbReference type="Proteomes" id="UP000048984"/>
    </source>
</evidence>
<dbReference type="PIRSF" id="PIRSF001554">
    <property type="entry name" value="SucCS_beta"/>
    <property type="match status" value="1"/>
</dbReference>
<feature type="binding site" evidence="10">
    <location>
        <position position="209"/>
    </location>
    <ligand>
        <name>Mg(2+)</name>
        <dbReference type="ChEBI" id="CHEBI:18420"/>
    </ligand>
</feature>
<feature type="binding site" evidence="10">
    <location>
        <position position="112"/>
    </location>
    <ligand>
        <name>ATP</name>
        <dbReference type="ChEBI" id="CHEBI:30616"/>
    </ligand>
</feature>
<dbReference type="PANTHER" id="PTHR11815:SF10">
    <property type="entry name" value="SUCCINATE--COA LIGASE [GDP-FORMING] SUBUNIT BETA, MITOCHONDRIAL"/>
    <property type="match status" value="1"/>
</dbReference>